<dbReference type="GO" id="GO:0004803">
    <property type="term" value="F:transposase activity"/>
    <property type="evidence" value="ECO:0007669"/>
    <property type="project" value="InterPro"/>
</dbReference>
<dbReference type="GO" id="GO:0003677">
    <property type="term" value="F:DNA binding"/>
    <property type="evidence" value="ECO:0007669"/>
    <property type="project" value="InterPro"/>
</dbReference>
<comment type="caution">
    <text evidence="2">The sequence shown here is derived from an EMBL/GenBank/DDBJ whole genome shotgun (WGS) entry which is preliminary data.</text>
</comment>
<accession>A0AAE3SHC2</accession>
<dbReference type="Pfam" id="PF04986">
    <property type="entry name" value="Y2_Tnp"/>
    <property type="match status" value="1"/>
</dbReference>
<evidence type="ECO:0000313" key="2">
    <source>
        <dbReference type="EMBL" id="MCW3789405.1"/>
    </source>
</evidence>
<evidence type="ECO:0000259" key="1">
    <source>
        <dbReference type="Pfam" id="PF04986"/>
    </source>
</evidence>
<dbReference type="InterPro" id="IPR007069">
    <property type="entry name" value="Transposase_32"/>
</dbReference>
<name>A0AAE3SHC2_9BACT</name>
<dbReference type="PANTHER" id="PTHR37023">
    <property type="entry name" value="TRANSPOSASE"/>
    <property type="match status" value="1"/>
</dbReference>
<dbReference type="EMBL" id="JAPDPJ010000107">
    <property type="protein sequence ID" value="MCW3789405.1"/>
    <property type="molecule type" value="Genomic_DNA"/>
</dbReference>
<evidence type="ECO:0000313" key="3">
    <source>
        <dbReference type="Proteomes" id="UP001209229"/>
    </source>
</evidence>
<organism evidence="2 3">
    <name type="scientific">Plebeiibacterium sediminum</name>
    <dbReference type="NCBI Taxonomy" id="2992112"/>
    <lineage>
        <taxon>Bacteria</taxon>
        <taxon>Pseudomonadati</taxon>
        <taxon>Bacteroidota</taxon>
        <taxon>Bacteroidia</taxon>
        <taxon>Marinilabiliales</taxon>
        <taxon>Marinilabiliaceae</taxon>
        <taxon>Plebeiibacterium</taxon>
    </lineage>
</organism>
<proteinExistence type="predicted"/>
<dbReference type="AlphaFoldDB" id="A0AAE3SHC2"/>
<dbReference type="GO" id="GO:0006313">
    <property type="term" value="P:DNA transposition"/>
    <property type="evidence" value="ECO:0007669"/>
    <property type="project" value="InterPro"/>
</dbReference>
<dbReference type="PANTHER" id="PTHR37023:SF1">
    <property type="entry name" value="ISSOD25 TRANSPOSASE TNPA_ISSOD25"/>
    <property type="match status" value="1"/>
</dbReference>
<dbReference type="RefSeq" id="WP_363321650.1">
    <property type="nucleotide sequence ID" value="NZ_JAPDPJ010000107.1"/>
</dbReference>
<protein>
    <submittedName>
        <fullName evidence="2">Transposase</fullName>
    </submittedName>
</protein>
<sequence length="150" mass="17489">MIYAKQTFGSSYSVVEYLGRYSHRLAIFNARILKVTYTHVTLRWCNRKENYKTQTQIITGVEFLKRFIEHIVPPQFRRIRHLFFLSSKNKIKSLELLHNDLNVSVCAIRLCKAKVLELKFGKLSLLICKDYGGELVLILSLPCKPTPPRC</sequence>
<dbReference type="Proteomes" id="UP001209229">
    <property type="component" value="Unassembled WGS sequence"/>
</dbReference>
<reference evidence="2" key="1">
    <citation type="submission" date="2022-10" db="EMBL/GenBank/DDBJ databases">
        <authorList>
            <person name="Yu W.X."/>
        </authorList>
    </citation>
    <scope>NUCLEOTIDE SEQUENCE</scope>
    <source>
        <strain evidence="2">AAT</strain>
    </source>
</reference>
<feature type="domain" description="Transposase IS801/IS1294" evidence="1">
    <location>
        <begin position="2"/>
        <end position="87"/>
    </location>
</feature>
<gene>
    <name evidence="2" type="ORF">OM075_23280</name>
</gene>
<keyword evidence="3" id="KW-1185">Reference proteome</keyword>